<sequence length="52" mass="6016">MQTSIMLCGMVGLLAVRMRHWQRRVRVLVRLPLSMMLLGISSCRVVHPIVNR</sequence>
<dbReference type="InParanoid" id="M4C2C3"/>
<keyword evidence="3" id="KW-1185">Reference proteome</keyword>
<dbReference type="VEuPathDB" id="FungiDB:HpaG813238"/>
<feature type="transmembrane region" description="Helical" evidence="1">
    <location>
        <begin position="27"/>
        <end position="50"/>
    </location>
</feature>
<keyword evidence="1" id="KW-1133">Transmembrane helix</keyword>
<keyword evidence="1" id="KW-0472">Membrane</keyword>
<name>M4C2C3_HYAAE</name>
<dbReference type="HOGENOM" id="CLU_3091402_0_0_1"/>
<dbReference type="AlphaFoldDB" id="M4C2C3"/>
<accession>M4C2C3</accession>
<dbReference type="Proteomes" id="UP000011713">
    <property type="component" value="Unassembled WGS sequence"/>
</dbReference>
<evidence type="ECO:0000256" key="1">
    <source>
        <dbReference type="SAM" id="Phobius"/>
    </source>
</evidence>
<reference evidence="2" key="2">
    <citation type="submission" date="2015-06" db="UniProtKB">
        <authorList>
            <consortium name="EnsemblProtists"/>
        </authorList>
    </citation>
    <scope>IDENTIFICATION</scope>
    <source>
        <strain evidence="2">Emoy2</strain>
    </source>
</reference>
<dbReference type="EMBL" id="JH598123">
    <property type="status" value="NOT_ANNOTATED_CDS"/>
    <property type="molecule type" value="Genomic_DNA"/>
</dbReference>
<dbReference type="EnsemblProtists" id="HpaT813238">
    <property type="protein sequence ID" value="HpaP813238"/>
    <property type="gene ID" value="HpaG813238"/>
</dbReference>
<evidence type="ECO:0000313" key="3">
    <source>
        <dbReference type="Proteomes" id="UP000011713"/>
    </source>
</evidence>
<reference evidence="3" key="1">
    <citation type="journal article" date="2010" name="Science">
        <title>Signatures of adaptation to obligate biotrophy in the Hyaloperonospora arabidopsidis genome.</title>
        <authorList>
            <person name="Baxter L."/>
            <person name="Tripathy S."/>
            <person name="Ishaque N."/>
            <person name="Boot N."/>
            <person name="Cabral A."/>
            <person name="Kemen E."/>
            <person name="Thines M."/>
            <person name="Ah-Fong A."/>
            <person name="Anderson R."/>
            <person name="Badejoko W."/>
            <person name="Bittner-Eddy P."/>
            <person name="Boore J.L."/>
            <person name="Chibucos M.C."/>
            <person name="Coates M."/>
            <person name="Dehal P."/>
            <person name="Delehaunty K."/>
            <person name="Dong S."/>
            <person name="Downton P."/>
            <person name="Dumas B."/>
            <person name="Fabro G."/>
            <person name="Fronick C."/>
            <person name="Fuerstenberg S.I."/>
            <person name="Fulton L."/>
            <person name="Gaulin E."/>
            <person name="Govers F."/>
            <person name="Hughes L."/>
            <person name="Humphray S."/>
            <person name="Jiang R.H."/>
            <person name="Judelson H."/>
            <person name="Kamoun S."/>
            <person name="Kyung K."/>
            <person name="Meijer H."/>
            <person name="Minx P."/>
            <person name="Morris P."/>
            <person name="Nelson J."/>
            <person name="Phuntumart V."/>
            <person name="Qutob D."/>
            <person name="Rehmany A."/>
            <person name="Rougon-Cardoso A."/>
            <person name="Ryden P."/>
            <person name="Torto-Alalibo T."/>
            <person name="Studholme D."/>
            <person name="Wang Y."/>
            <person name="Win J."/>
            <person name="Wood J."/>
            <person name="Clifton S.W."/>
            <person name="Rogers J."/>
            <person name="Van den Ackerveken G."/>
            <person name="Jones J.D."/>
            <person name="McDowell J.M."/>
            <person name="Beynon J."/>
            <person name="Tyler B.M."/>
        </authorList>
    </citation>
    <scope>NUCLEOTIDE SEQUENCE [LARGE SCALE GENOMIC DNA]</scope>
    <source>
        <strain evidence="3">Emoy2</strain>
    </source>
</reference>
<proteinExistence type="predicted"/>
<organism evidence="2 3">
    <name type="scientific">Hyaloperonospora arabidopsidis (strain Emoy2)</name>
    <name type="common">Downy mildew agent</name>
    <name type="synonym">Peronospora arabidopsidis</name>
    <dbReference type="NCBI Taxonomy" id="559515"/>
    <lineage>
        <taxon>Eukaryota</taxon>
        <taxon>Sar</taxon>
        <taxon>Stramenopiles</taxon>
        <taxon>Oomycota</taxon>
        <taxon>Peronosporomycetes</taxon>
        <taxon>Peronosporales</taxon>
        <taxon>Peronosporaceae</taxon>
        <taxon>Hyaloperonospora</taxon>
    </lineage>
</organism>
<evidence type="ECO:0000313" key="2">
    <source>
        <dbReference type="EnsemblProtists" id="HpaP813238"/>
    </source>
</evidence>
<keyword evidence="1" id="KW-0812">Transmembrane</keyword>
<protein>
    <submittedName>
        <fullName evidence="2">Uncharacterized protein</fullName>
    </submittedName>
</protein>